<sequence>MNTYPERAKLPDGILRLMKSSNISLSIADAQAPDCPLIAINDAFTKMTGYTNEAVLGKNCRFLQPSGGAGPVRERMHAFIHDDSDTNSRFVVPNVRSNGEEFINLVYMSKLTRNDEVAFIMGSQFDITKSTTDNLEVYEQALKEDIRQLRFAAQENGLVLIGTYDQLASSHTLIAQLRLDEQP</sequence>
<protein>
    <submittedName>
        <fullName evidence="5">PAS domain-containing protein</fullName>
    </submittedName>
</protein>
<name>A0A844ZFK8_9SPHN</name>
<organism evidence="5 6">
    <name type="scientific">Parapontixanthobacter aurantiacus</name>
    <dbReference type="NCBI Taxonomy" id="1463599"/>
    <lineage>
        <taxon>Bacteria</taxon>
        <taxon>Pseudomonadati</taxon>
        <taxon>Pseudomonadota</taxon>
        <taxon>Alphaproteobacteria</taxon>
        <taxon>Sphingomonadales</taxon>
        <taxon>Erythrobacteraceae</taxon>
        <taxon>Parapontixanthobacter</taxon>
    </lineage>
</organism>
<evidence type="ECO:0000256" key="2">
    <source>
        <dbReference type="ARBA" id="ARBA00022643"/>
    </source>
</evidence>
<dbReference type="SUPFAM" id="SSF55785">
    <property type="entry name" value="PYP-like sensor domain (PAS domain)"/>
    <property type="match status" value="1"/>
</dbReference>
<dbReference type="Proteomes" id="UP000433104">
    <property type="component" value="Unassembled WGS sequence"/>
</dbReference>
<dbReference type="PANTHER" id="PTHR47429:SF2">
    <property type="entry name" value="PROTEIN TWIN LOV 1"/>
    <property type="match status" value="1"/>
</dbReference>
<dbReference type="CDD" id="cd00130">
    <property type="entry name" value="PAS"/>
    <property type="match status" value="1"/>
</dbReference>
<dbReference type="Gene3D" id="3.30.450.20">
    <property type="entry name" value="PAS domain"/>
    <property type="match status" value="1"/>
</dbReference>
<dbReference type="InterPro" id="IPR000014">
    <property type="entry name" value="PAS"/>
</dbReference>
<keyword evidence="1" id="KW-0285">Flavoprotein</keyword>
<dbReference type="AlphaFoldDB" id="A0A844ZFK8"/>
<keyword evidence="2" id="KW-0288">FMN</keyword>
<evidence type="ECO:0000313" key="6">
    <source>
        <dbReference type="Proteomes" id="UP000433104"/>
    </source>
</evidence>
<gene>
    <name evidence="5" type="ORF">GRI38_11035</name>
</gene>
<accession>A0A844ZFK8</accession>
<comment type="caution">
    <text evidence="5">The sequence shown here is derived from an EMBL/GenBank/DDBJ whole genome shotgun (WGS) entry which is preliminary data.</text>
</comment>
<keyword evidence="6" id="KW-1185">Reference proteome</keyword>
<dbReference type="PROSITE" id="PS50112">
    <property type="entry name" value="PAS"/>
    <property type="match status" value="1"/>
</dbReference>
<evidence type="ECO:0000256" key="3">
    <source>
        <dbReference type="ARBA" id="ARBA00022991"/>
    </source>
</evidence>
<keyword evidence="3" id="KW-0157">Chromophore</keyword>
<dbReference type="InterPro" id="IPR035965">
    <property type="entry name" value="PAS-like_dom_sf"/>
</dbReference>
<dbReference type="RefSeq" id="WP_160683748.1">
    <property type="nucleotide sequence ID" value="NZ_WTYW01000003.1"/>
</dbReference>
<dbReference type="NCBIfam" id="TIGR00229">
    <property type="entry name" value="sensory_box"/>
    <property type="match status" value="1"/>
</dbReference>
<evidence type="ECO:0000313" key="5">
    <source>
        <dbReference type="EMBL" id="MXO86558.1"/>
    </source>
</evidence>
<dbReference type="OrthoDB" id="7991996at2"/>
<dbReference type="EMBL" id="WTYW01000003">
    <property type="protein sequence ID" value="MXO86558.1"/>
    <property type="molecule type" value="Genomic_DNA"/>
</dbReference>
<reference evidence="5 6" key="1">
    <citation type="submission" date="2019-12" db="EMBL/GenBank/DDBJ databases">
        <title>Genomic-based taxomic classification of the family Erythrobacteraceae.</title>
        <authorList>
            <person name="Xu L."/>
        </authorList>
    </citation>
    <scope>NUCLEOTIDE SEQUENCE [LARGE SCALE GENOMIC DNA]</scope>
    <source>
        <strain evidence="5 6">MCCC 1A09962</strain>
    </source>
</reference>
<evidence type="ECO:0000259" key="4">
    <source>
        <dbReference type="PROSITE" id="PS50112"/>
    </source>
</evidence>
<feature type="domain" description="PAS" evidence="4">
    <location>
        <begin position="16"/>
        <end position="66"/>
    </location>
</feature>
<proteinExistence type="predicted"/>
<dbReference type="PANTHER" id="PTHR47429">
    <property type="entry name" value="PROTEIN TWIN LOV 1"/>
    <property type="match status" value="1"/>
</dbReference>
<evidence type="ECO:0000256" key="1">
    <source>
        <dbReference type="ARBA" id="ARBA00022630"/>
    </source>
</evidence>
<dbReference type="Pfam" id="PF13426">
    <property type="entry name" value="PAS_9"/>
    <property type="match status" value="1"/>
</dbReference>